<dbReference type="InterPro" id="IPR027942">
    <property type="entry name" value="SEO_N"/>
</dbReference>
<dbReference type="InterPro" id="IPR039299">
    <property type="entry name" value="SEOA"/>
</dbReference>
<evidence type="ECO:0000313" key="2">
    <source>
        <dbReference type="EMBL" id="GMJ12500.1"/>
    </source>
</evidence>
<evidence type="ECO:0000313" key="3">
    <source>
        <dbReference type="Proteomes" id="UP001165190"/>
    </source>
</evidence>
<organism evidence="2 3">
    <name type="scientific">Hibiscus trionum</name>
    <name type="common">Flower of an hour</name>
    <dbReference type="NCBI Taxonomy" id="183268"/>
    <lineage>
        <taxon>Eukaryota</taxon>
        <taxon>Viridiplantae</taxon>
        <taxon>Streptophyta</taxon>
        <taxon>Embryophyta</taxon>
        <taxon>Tracheophyta</taxon>
        <taxon>Spermatophyta</taxon>
        <taxon>Magnoliopsida</taxon>
        <taxon>eudicotyledons</taxon>
        <taxon>Gunneridae</taxon>
        <taxon>Pentapetalae</taxon>
        <taxon>rosids</taxon>
        <taxon>malvids</taxon>
        <taxon>Malvales</taxon>
        <taxon>Malvaceae</taxon>
        <taxon>Malvoideae</taxon>
        <taxon>Hibiscus</taxon>
    </lineage>
</organism>
<gene>
    <name evidence="2" type="ORF">HRI_004919200</name>
</gene>
<comment type="caution">
    <text evidence="2">The sequence shown here is derived from an EMBL/GenBank/DDBJ whole genome shotgun (WGS) entry which is preliminary data.</text>
</comment>
<dbReference type="AlphaFoldDB" id="A0A9W7JDF7"/>
<evidence type="ECO:0000259" key="1">
    <source>
        <dbReference type="Pfam" id="PF14576"/>
    </source>
</evidence>
<protein>
    <recommendedName>
        <fullName evidence="1">Sieve element occlusion N-terminal domain-containing protein</fullName>
    </recommendedName>
</protein>
<dbReference type="EMBL" id="BSYR01000064">
    <property type="protein sequence ID" value="GMJ12500.1"/>
    <property type="molecule type" value="Genomic_DNA"/>
</dbReference>
<dbReference type="Proteomes" id="UP001165190">
    <property type="component" value="Unassembled WGS sequence"/>
</dbReference>
<dbReference type="Pfam" id="PF14576">
    <property type="entry name" value="SEO_N"/>
    <property type="match status" value="1"/>
</dbReference>
<dbReference type="PANTHER" id="PTHR33232:SF12">
    <property type="entry name" value="PROTEIN SIEVE ELEMENT OCCLUSION B-LIKE"/>
    <property type="match status" value="1"/>
</dbReference>
<name>A0A9W7JDF7_HIBTR</name>
<sequence>MATQGSHSQQQLMRSSERRMFLASDDGALMKQIQSAHSPDGRFIDVKPILRIIDNVLRHLTPNIDHHALNGGQGHMDAIDDMSSSAAMDGNCMLDALAYVIHKISCEVIWLFVTHTILLN</sequence>
<accession>A0A9W7JDF7</accession>
<dbReference type="GO" id="GO:0010088">
    <property type="term" value="P:phloem development"/>
    <property type="evidence" value="ECO:0007669"/>
    <property type="project" value="InterPro"/>
</dbReference>
<dbReference type="PANTHER" id="PTHR33232">
    <property type="entry name" value="PROTEIN SIEVE ELEMENT OCCLUSION B-LIKE"/>
    <property type="match status" value="1"/>
</dbReference>
<dbReference type="OrthoDB" id="1744702at2759"/>
<reference evidence="2" key="1">
    <citation type="submission" date="2023-05" db="EMBL/GenBank/DDBJ databases">
        <title>Genome and transcriptome analyses reveal genes involved in the formation of fine ridges on petal epidermal cells in Hibiscus trionum.</title>
        <authorList>
            <person name="Koshimizu S."/>
            <person name="Masuda S."/>
            <person name="Ishii T."/>
            <person name="Shirasu K."/>
            <person name="Hoshino A."/>
            <person name="Arita M."/>
        </authorList>
    </citation>
    <scope>NUCLEOTIDE SEQUENCE</scope>
    <source>
        <strain evidence="2">Hamamatsu line</strain>
    </source>
</reference>
<proteinExistence type="predicted"/>
<keyword evidence="3" id="KW-1185">Reference proteome</keyword>
<feature type="domain" description="Sieve element occlusion N-terminal" evidence="1">
    <location>
        <begin position="24"/>
        <end position="109"/>
    </location>
</feature>